<evidence type="ECO:0000313" key="3">
    <source>
        <dbReference type="WBParaSite" id="HPBE_0000469901-mRNA-1"/>
    </source>
</evidence>
<evidence type="ECO:0000313" key="2">
    <source>
        <dbReference type="Proteomes" id="UP000050761"/>
    </source>
</evidence>
<name>A0A183FEB3_HELPZ</name>
<dbReference type="OrthoDB" id="5843067at2759"/>
<sequence length="93" mass="10498">MVNQWCDTGLVRLNGVALQQVDSYEMLNELNVAGMKIGLDMNMSKTQFMVMGLVRLNGVALQQVDSYVYLGRELNMDNDLAPEIARRRCTTLI</sequence>
<protein>
    <submittedName>
        <fullName evidence="3">Recep_L_domain domain-containing protein</fullName>
    </submittedName>
</protein>
<accession>A0A183FEB3</accession>
<dbReference type="AlphaFoldDB" id="A0A183FEB3"/>
<proteinExistence type="predicted"/>
<reference evidence="1 2" key="1">
    <citation type="submission" date="2018-11" db="EMBL/GenBank/DDBJ databases">
        <authorList>
            <consortium name="Pathogen Informatics"/>
        </authorList>
    </citation>
    <scope>NUCLEOTIDE SEQUENCE [LARGE SCALE GENOMIC DNA]</scope>
</reference>
<dbReference type="EMBL" id="UZAH01025352">
    <property type="protein sequence ID" value="VDO62128.1"/>
    <property type="molecule type" value="Genomic_DNA"/>
</dbReference>
<accession>A0A3P8ABV7</accession>
<keyword evidence="2" id="KW-1185">Reference proteome</keyword>
<evidence type="ECO:0000313" key="1">
    <source>
        <dbReference type="EMBL" id="VDO62128.1"/>
    </source>
</evidence>
<dbReference type="Proteomes" id="UP000050761">
    <property type="component" value="Unassembled WGS sequence"/>
</dbReference>
<reference evidence="3" key="2">
    <citation type="submission" date="2019-09" db="UniProtKB">
        <authorList>
            <consortium name="WormBaseParasite"/>
        </authorList>
    </citation>
    <scope>IDENTIFICATION</scope>
</reference>
<organism evidence="2 3">
    <name type="scientific">Heligmosomoides polygyrus</name>
    <name type="common">Parasitic roundworm</name>
    <dbReference type="NCBI Taxonomy" id="6339"/>
    <lineage>
        <taxon>Eukaryota</taxon>
        <taxon>Metazoa</taxon>
        <taxon>Ecdysozoa</taxon>
        <taxon>Nematoda</taxon>
        <taxon>Chromadorea</taxon>
        <taxon>Rhabditida</taxon>
        <taxon>Rhabditina</taxon>
        <taxon>Rhabditomorpha</taxon>
        <taxon>Strongyloidea</taxon>
        <taxon>Heligmosomidae</taxon>
        <taxon>Heligmosomoides</taxon>
    </lineage>
</organism>
<dbReference type="WBParaSite" id="HPBE_0000469901-mRNA-1">
    <property type="protein sequence ID" value="HPBE_0000469901-mRNA-1"/>
    <property type="gene ID" value="HPBE_0000469901"/>
</dbReference>
<gene>
    <name evidence="1" type="ORF">HPBE_LOCUS4700</name>
</gene>